<keyword evidence="4" id="KW-1185">Reference proteome</keyword>
<sequence length="396" mass="41915">MKRLALLLVAPLAASTLAPAMAQNAQQPQPQPAQQQSAAPAAQGVAAPAPAPQQPQQAQAPQWVNAGAPAGAFPPPPGQAPMSSQQQIQAAFPQTNYGAANYAVAGQAPQGYPQQYPAGAVPQNGVAPMPPLAPPSNYERAEQVVSPFSNGEIVKLRQQLDDSRKAKAYHPVRTVPRISSISVDLSPGAALPIARVLPGEQTTLVFVDSTGAPWPLAVAPRVSDARYFDVEWLQGTPSVVISALSAYEDGNVTVFLQGMATPVVVKLATGEPDSKEKSRVVDYRLDLRVPGRGPNAQAPFLGAGRIALYDDTMQGFLDGIPPSGAKRVTAHGDVPARTQVWQYGDAMFVRTNYDIQTAFDQSMSAADGTRVYRLPPTPYVTLSEMGRSVTLQLDIN</sequence>
<dbReference type="Pfam" id="PF12293">
    <property type="entry name" value="T4BSS_DotH_IcmK"/>
    <property type="match status" value="1"/>
</dbReference>
<dbReference type="InterPro" id="IPR022073">
    <property type="entry name" value="T4BSS_DotH_IcmK"/>
</dbReference>
<evidence type="ECO:0000256" key="1">
    <source>
        <dbReference type="SAM" id="MobiDB-lite"/>
    </source>
</evidence>
<geneLocation type="plasmid" evidence="3 4">
    <name>pBN4</name>
</geneLocation>
<dbReference type="AlphaFoldDB" id="A0A248VZI2"/>
<organism evidence="3 4">
    <name type="scientific">Paraburkholderia aromaticivorans</name>
    <dbReference type="NCBI Taxonomy" id="2026199"/>
    <lineage>
        <taxon>Bacteria</taxon>
        <taxon>Pseudomonadati</taxon>
        <taxon>Pseudomonadota</taxon>
        <taxon>Betaproteobacteria</taxon>
        <taxon>Burkholderiales</taxon>
        <taxon>Burkholderiaceae</taxon>
        <taxon>Paraburkholderia</taxon>
    </lineage>
</organism>
<feature type="signal peptide" evidence="2">
    <location>
        <begin position="1"/>
        <end position="22"/>
    </location>
</feature>
<name>A0A248VZI2_9BURK</name>
<feature type="compositionally biased region" description="Low complexity" evidence="1">
    <location>
        <begin position="21"/>
        <end position="71"/>
    </location>
</feature>
<evidence type="ECO:0000313" key="4">
    <source>
        <dbReference type="Proteomes" id="UP000215158"/>
    </source>
</evidence>
<reference evidence="3 4" key="1">
    <citation type="submission" date="2017-08" db="EMBL/GenBank/DDBJ databases">
        <title>Identification and genetic characteristics of simultaneous BTEX- and naphthalene-degrading Paraburkholderia sp. BN5 isolated from petroleum-contaminated soil.</title>
        <authorList>
            <person name="Lee Y."/>
            <person name="Jeon C.O."/>
        </authorList>
    </citation>
    <scope>NUCLEOTIDE SEQUENCE [LARGE SCALE GENOMIC DNA]</scope>
    <source>
        <strain evidence="3 4">BN5</strain>
        <plasmid evidence="3 4">pBN4</plasmid>
    </source>
</reference>
<evidence type="ECO:0000256" key="2">
    <source>
        <dbReference type="SAM" id="SignalP"/>
    </source>
</evidence>
<accession>A0A248VZI2</accession>
<keyword evidence="2" id="KW-0732">Signal</keyword>
<protein>
    <submittedName>
        <fullName evidence="3">Conjugal transfer protein TraN</fullName>
    </submittedName>
</protein>
<dbReference type="GeneID" id="55536905"/>
<keyword evidence="3" id="KW-0614">Plasmid</keyword>
<dbReference type="KEGG" id="parb:CJU94_39685"/>
<feature type="chain" id="PRO_5012083412" evidence="2">
    <location>
        <begin position="23"/>
        <end position="396"/>
    </location>
</feature>
<dbReference type="RefSeq" id="WP_007183098.1">
    <property type="nucleotide sequence ID" value="NZ_CP022994.1"/>
</dbReference>
<dbReference type="Proteomes" id="UP000215158">
    <property type="component" value="Plasmid pBN4"/>
</dbReference>
<evidence type="ECO:0000313" key="3">
    <source>
        <dbReference type="EMBL" id="ASW04273.1"/>
    </source>
</evidence>
<proteinExistence type="predicted"/>
<dbReference type="EMBL" id="CP022994">
    <property type="protein sequence ID" value="ASW04273.1"/>
    <property type="molecule type" value="Genomic_DNA"/>
</dbReference>
<gene>
    <name evidence="3" type="ORF">CJU94_39685</name>
</gene>
<feature type="region of interest" description="Disordered" evidence="1">
    <location>
        <begin position="21"/>
        <end position="88"/>
    </location>
</feature>